<accession>A0A815CBQ2</accession>
<evidence type="ECO:0000313" key="4">
    <source>
        <dbReference type="Proteomes" id="UP000663882"/>
    </source>
</evidence>
<dbReference type="Proteomes" id="UP000663882">
    <property type="component" value="Unassembled WGS sequence"/>
</dbReference>
<name>A0A815CBQ2_9BILA</name>
<organism evidence="2 4">
    <name type="scientific">Rotaria sordida</name>
    <dbReference type="NCBI Taxonomy" id="392033"/>
    <lineage>
        <taxon>Eukaryota</taxon>
        <taxon>Metazoa</taxon>
        <taxon>Spiralia</taxon>
        <taxon>Gnathifera</taxon>
        <taxon>Rotifera</taxon>
        <taxon>Eurotatoria</taxon>
        <taxon>Bdelloidea</taxon>
        <taxon>Philodinida</taxon>
        <taxon>Philodinidae</taxon>
        <taxon>Rotaria</taxon>
    </lineage>
</organism>
<gene>
    <name evidence="3" type="ORF">OTI717_LOCUS15992</name>
    <name evidence="2" type="ORF">RFH988_LOCUS28684</name>
</gene>
<evidence type="ECO:0000313" key="2">
    <source>
        <dbReference type="EMBL" id="CAF1280695.1"/>
    </source>
</evidence>
<feature type="region of interest" description="Disordered" evidence="1">
    <location>
        <begin position="165"/>
        <end position="222"/>
    </location>
</feature>
<protein>
    <submittedName>
        <fullName evidence="2">Uncharacterized protein</fullName>
    </submittedName>
</protein>
<evidence type="ECO:0000256" key="1">
    <source>
        <dbReference type="SAM" id="MobiDB-lite"/>
    </source>
</evidence>
<reference evidence="2" key="1">
    <citation type="submission" date="2021-02" db="EMBL/GenBank/DDBJ databases">
        <authorList>
            <person name="Nowell W R."/>
        </authorList>
    </citation>
    <scope>NUCLEOTIDE SEQUENCE</scope>
</reference>
<dbReference type="Proteomes" id="UP000663823">
    <property type="component" value="Unassembled WGS sequence"/>
</dbReference>
<evidence type="ECO:0000313" key="3">
    <source>
        <dbReference type="EMBL" id="CAF3758674.1"/>
    </source>
</evidence>
<sequence>MDVLELPRPVINFLRTMTKESCRYVLSWDIFGGTDTVTLTLTWKLNDNESQVSLSSKFPQQQQICEDLYIRHNDSVSLLRRRSRRENNTSTLNRIHSSRGISLEGNDFISTKPIHSHQKQISSLERKPITYQQKEESEPIYTNLNNIKYSTNSSPCFQLNKNLPPSLTHTRNHHHHHRTKKHGESSIRRKSILSTSTISNTSLESKGTNHINNQTDDDDDDGDILDPWVKHFECSIDDNTIEKSESNLIRTGSTSGKVKFKREPDYI</sequence>
<dbReference type="OrthoDB" id="10038179at2759"/>
<dbReference type="EMBL" id="CAJOAX010001949">
    <property type="protein sequence ID" value="CAF3758674.1"/>
    <property type="molecule type" value="Genomic_DNA"/>
</dbReference>
<dbReference type="EMBL" id="CAJNOO010002578">
    <property type="protein sequence ID" value="CAF1280695.1"/>
    <property type="molecule type" value="Genomic_DNA"/>
</dbReference>
<proteinExistence type="predicted"/>
<dbReference type="AlphaFoldDB" id="A0A815CBQ2"/>
<feature type="compositionally biased region" description="Low complexity" evidence="1">
    <location>
        <begin position="192"/>
        <end position="205"/>
    </location>
</feature>
<feature type="compositionally biased region" description="Basic residues" evidence="1">
    <location>
        <begin position="170"/>
        <end position="181"/>
    </location>
</feature>
<comment type="caution">
    <text evidence="2">The sequence shown here is derived from an EMBL/GenBank/DDBJ whole genome shotgun (WGS) entry which is preliminary data.</text>
</comment>